<dbReference type="Proteomes" id="UP000013776">
    <property type="component" value="Unassembled WGS sequence"/>
</dbReference>
<comment type="catalytic activity">
    <reaction evidence="8">
        <text>Successive hydrolysis of beta-D-glucose units from the non-reducing ends of (1-&gt;3)-beta-D-glucans, releasing alpha-glucose.</text>
        <dbReference type="EC" id="3.2.1.58"/>
    </reaction>
</comment>
<dbReference type="GO" id="GO:0005576">
    <property type="term" value="C:extracellular region"/>
    <property type="evidence" value="ECO:0007669"/>
    <property type="project" value="UniProtKB-SubCell"/>
</dbReference>
<evidence type="ECO:0000256" key="11">
    <source>
        <dbReference type="SAM" id="SignalP"/>
    </source>
</evidence>
<reference evidence="13 14" key="1">
    <citation type="journal article" date="2013" name="MBio">
        <title>Genome sequencing of the plant pathogen Taphrina deformans, the causal agent of peach leaf curl.</title>
        <authorList>
            <person name="Cisse O.H."/>
            <person name="Almeida J.M.G.C.F."/>
            <person name="Fonseca A."/>
            <person name="Kumar A.A."/>
            <person name="Salojaervi J."/>
            <person name="Overmyer K."/>
            <person name="Hauser P.M."/>
            <person name="Pagni M."/>
        </authorList>
    </citation>
    <scope>NUCLEOTIDE SEQUENCE [LARGE SCALE GENOMIC DNA]</scope>
    <source>
        <strain evidence="14">PYCC 5710 / ATCC 11124 / CBS 356.35 / IMI 108563 / JCM 9778 / NBRC 8474</strain>
    </source>
</reference>
<dbReference type="Pfam" id="PF00150">
    <property type="entry name" value="Cellulase"/>
    <property type="match status" value="1"/>
</dbReference>
<dbReference type="VEuPathDB" id="FungiDB:TAPDE_004051"/>
<comment type="caution">
    <text evidence="13">The sequence shown here is derived from an EMBL/GenBank/DDBJ whole genome shotgun (WGS) entry which is preliminary data.</text>
</comment>
<keyword evidence="14" id="KW-1185">Reference proteome</keyword>
<dbReference type="InterPro" id="IPR017853">
    <property type="entry name" value="GH"/>
</dbReference>
<accession>R4XK89</accession>
<feature type="signal peptide" evidence="11">
    <location>
        <begin position="1"/>
        <end position="22"/>
    </location>
</feature>
<dbReference type="AlphaFoldDB" id="R4XK89"/>
<keyword evidence="6 10" id="KW-0326">Glycosidase</keyword>
<dbReference type="SUPFAM" id="SSF51445">
    <property type="entry name" value="(Trans)glycosidases"/>
    <property type="match status" value="1"/>
</dbReference>
<dbReference type="eggNOG" id="ENOG502QPYU">
    <property type="taxonomic scope" value="Eukaryota"/>
</dbReference>
<keyword evidence="5 10" id="KW-0378">Hydrolase</keyword>
<keyword evidence="3" id="KW-0964">Secreted</keyword>
<dbReference type="EC" id="3.2.1.58" evidence="9"/>
<evidence type="ECO:0000259" key="12">
    <source>
        <dbReference type="Pfam" id="PF00150"/>
    </source>
</evidence>
<dbReference type="Gene3D" id="3.20.20.80">
    <property type="entry name" value="Glycosidases"/>
    <property type="match status" value="1"/>
</dbReference>
<evidence type="ECO:0000313" key="14">
    <source>
        <dbReference type="Proteomes" id="UP000013776"/>
    </source>
</evidence>
<dbReference type="GO" id="GO:0004338">
    <property type="term" value="F:glucan exo-1,3-beta-glucosidase activity"/>
    <property type="evidence" value="ECO:0007669"/>
    <property type="project" value="UniProtKB-EC"/>
</dbReference>
<dbReference type="GO" id="GO:0009986">
    <property type="term" value="C:cell surface"/>
    <property type="evidence" value="ECO:0007669"/>
    <property type="project" value="TreeGrafter"/>
</dbReference>
<dbReference type="InterPro" id="IPR001547">
    <property type="entry name" value="Glyco_hydro_5"/>
</dbReference>
<name>R4XK89_TAPDE</name>
<dbReference type="InterPro" id="IPR050386">
    <property type="entry name" value="Glycosyl_hydrolase_5"/>
</dbReference>
<dbReference type="OrthoDB" id="62120at2759"/>
<dbReference type="GO" id="GO:0009251">
    <property type="term" value="P:glucan catabolic process"/>
    <property type="evidence" value="ECO:0007669"/>
    <property type="project" value="TreeGrafter"/>
</dbReference>
<evidence type="ECO:0000256" key="1">
    <source>
        <dbReference type="ARBA" id="ARBA00004613"/>
    </source>
</evidence>
<evidence type="ECO:0000256" key="9">
    <source>
        <dbReference type="ARBA" id="ARBA00038929"/>
    </source>
</evidence>
<evidence type="ECO:0000256" key="6">
    <source>
        <dbReference type="ARBA" id="ARBA00023295"/>
    </source>
</evidence>
<evidence type="ECO:0000256" key="10">
    <source>
        <dbReference type="RuleBase" id="RU361153"/>
    </source>
</evidence>
<organism evidence="13 14">
    <name type="scientific">Taphrina deformans (strain PYCC 5710 / ATCC 11124 / CBS 356.35 / IMI 108563 / JCM 9778 / NBRC 8474)</name>
    <name type="common">Peach leaf curl fungus</name>
    <name type="synonym">Lalaria deformans</name>
    <dbReference type="NCBI Taxonomy" id="1097556"/>
    <lineage>
        <taxon>Eukaryota</taxon>
        <taxon>Fungi</taxon>
        <taxon>Dikarya</taxon>
        <taxon>Ascomycota</taxon>
        <taxon>Taphrinomycotina</taxon>
        <taxon>Taphrinomycetes</taxon>
        <taxon>Taphrinales</taxon>
        <taxon>Taphrinaceae</taxon>
        <taxon>Taphrina</taxon>
    </lineage>
</organism>
<gene>
    <name evidence="13" type="ORF">TAPDE_004051</name>
</gene>
<dbReference type="EMBL" id="CAHR02000173">
    <property type="protein sequence ID" value="CCG83734.1"/>
    <property type="molecule type" value="Genomic_DNA"/>
</dbReference>
<evidence type="ECO:0000256" key="4">
    <source>
        <dbReference type="ARBA" id="ARBA00022729"/>
    </source>
</evidence>
<evidence type="ECO:0000256" key="2">
    <source>
        <dbReference type="ARBA" id="ARBA00005641"/>
    </source>
</evidence>
<keyword evidence="4 11" id="KW-0732">Signal</keyword>
<feature type="chain" id="PRO_5004373438" description="glucan 1,3-beta-glucosidase" evidence="11">
    <location>
        <begin position="23"/>
        <end position="428"/>
    </location>
</feature>
<evidence type="ECO:0000256" key="3">
    <source>
        <dbReference type="ARBA" id="ARBA00022525"/>
    </source>
</evidence>
<evidence type="ECO:0000256" key="5">
    <source>
        <dbReference type="ARBA" id="ARBA00022801"/>
    </source>
</evidence>
<dbReference type="PANTHER" id="PTHR31297:SF1">
    <property type="entry name" value="GLUCAN 1,3-BETA-GLUCOSIDASE I_II-RELATED"/>
    <property type="match status" value="1"/>
</dbReference>
<keyword evidence="7" id="KW-0961">Cell wall biogenesis/degradation</keyword>
<proteinExistence type="inferred from homology"/>
<evidence type="ECO:0000256" key="7">
    <source>
        <dbReference type="ARBA" id="ARBA00023316"/>
    </source>
</evidence>
<sequence length="428" mass="47296">MRFSYSAVLQVALALLPALAQSKPIGNLAEKRDLSFQYGAAKVRGVNLGGWLVLEPWIKPSLFYQFQGQSNPAVDEWTFCQNLGYANAAAQLNAHWASWYTEQDFVNFANWGLNHVRIPIGYWAFDVQNGEPWVMGAEKYLQLALVWASNHGLKVWIDLHGAPGSQNGFDNSGKYGAINWASNSANIQRTLNVLSTITSRYGSVPAVIGIELLNEPAGFSISPDIVQDFYKRGYSITQSANRVTVLHDAFLASSAFTNTYVQGAYQNVALDTHIYQIFSPDENARSHAQHLSNACAHRGNLASTNSKIWTLVGEWTAAENDCATWLNGFNKGARYDGSFPNSYYIGSCSNQNQISTMSSAKLQEVKEYIRAQLDAYETASGWFFWAGKTETADLWDFGKLVTNGLMPQPLGLQYASAAAGFCNPYPYS</sequence>
<protein>
    <recommendedName>
        <fullName evidence="9">glucan 1,3-beta-glucosidase</fullName>
        <ecNumber evidence="9">3.2.1.58</ecNumber>
    </recommendedName>
</protein>
<comment type="subcellular location">
    <subcellularLocation>
        <location evidence="1">Secreted</location>
    </subcellularLocation>
</comment>
<evidence type="ECO:0000256" key="8">
    <source>
        <dbReference type="ARBA" id="ARBA00036824"/>
    </source>
</evidence>
<evidence type="ECO:0000313" key="13">
    <source>
        <dbReference type="EMBL" id="CCG83734.1"/>
    </source>
</evidence>
<dbReference type="GO" id="GO:0071555">
    <property type="term" value="P:cell wall organization"/>
    <property type="evidence" value="ECO:0007669"/>
    <property type="project" value="UniProtKB-KW"/>
</dbReference>
<comment type="similarity">
    <text evidence="2 10">Belongs to the glycosyl hydrolase 5 (cellulase A) family.</text>
</comment>
<feature type="domain" description="Glycoside hydrolase family 5" evidence="12">
    <location>
        <begin position="90"/>
        <end position="321"/>
    </location>
</feature>
<dbReference type="STRING" id="1097556.R4XK89"/>
<dbReference type="PANTHER" id="PTHR31297">
    <property type="entry name" value="GLUCAN ENDO-1,6-BETA-GLUCOSIDASE B"/>
    <property type="match status" value="1"/>
</dbReference>